<evidence type="ECO:0000313" key="1">
    <source>
        <dbReference type="EMBL" id="GAH15590.1"/>
    </source>
</evidence>
<sequence>ESEETQVKTGRLHENRILGIILKFYLEGKKKVTTRDVEIEYKKFFKEIARSTISTYLNMLKKESTLYKERDGRLVYYIFFEDPPKEVSAFWFTRLFCVDPAYFSRAIYFSSLHSIAEIIVKKHMKKGNYDELVDNFRYLTGIIILYILKNRSSKCILCQFSKQERYVELSEALDLAIKHRTDVLPSELQESLKIKYAEIPNFGGYYFSDENKEIEMIEQLLSFANQYRKDMEYQTMVLNRRINTRMLEKVPVNNK</sequence>
<protein>
    <submittedName>
        <fullName evidence="1">Uncharacterized protein</fullName>
    </submittedName>
</protein>
<name>X1E5C5_9ZZZZ</name>
<accession>X1E5C5</accession>
<dbReference type="EMBL" id="BART01030235">
    <property type="protein sequence ID" value="GAH15590.1"/>
    <property type="molecule type" value="Genomic_DNA"/>
</dbReference>
<gene>
    <name evidence="1" type="ORF">S01H4_52849</name>
</gene>
<reference evidence="1" key="1">
    <citation type="journal article" date="2014" name="Front. Microbiol.">
        <title>High frequency of phylogenetically diverse reductive dehalogenase-homologous genes in deep subseafloor sedimentary metagenomes.</title>
        <authorList>
            <person name="Kawai M."/>
            <person name="Futagami T."/>
            <person name="Toyoda A."/>
            <person name="Takaki Y."/>
            <person name="Nishi S."/>
            <person name="Hori S."/>
            <person name="Arai W."/>
            <person name="Tsubouchi T."/>
            <person name="Morono Y."/>
            <person name="Uchiyama I."/>
            <person name="Ito T."/>
            <person name="Fujiyama A."/>
            <person name="Inagaki F."/>
            <person name="Takami H."/>
        </authorList>
    </citation>
    <scope>NUCLEOTIDE SEQUENCE</scope>
    <source>
        <strain evidence="1">Expedition CK06-06</strain>
    </source>
</reference>
<organism evidence="1">
    <name type="scientific">marine sediment metagenome</name>
    <dbReference type="NCBI Taxonomy" id="412755"/>
    <lineage>
        <taxon>unclassified sequences</taxon>
        <taxon>metagenomes</taxon>
        <taxon>ecological metagenomes</taxon>
    </lineage>
</organism>
<comment type="caution">
    <text evidence="1">The sequence shown here is derived from an EMBL/GenBank/DDBJ whole genome shotgun (WGS) entry which is preliminary data.</text>
</comment>
<dbReference type="AlphaFoldDB" id="X1E5C5"/>
<dbReference type="InterPro" id="IPR036390">
    <property type="entry name" value="WH_DNA-bd_sf"/>
</dbReference>
<dbReference type="SUPFAM" id="SSF46785">
    <property type="entry name" value="Winged helix' DNA-binding domain"/>
    <property type="match status" value="1"/>
</dbReference>
<proteinExistence type="predicted"/>
<feature type="non-terminal residue" evidence="1">
    <location>
        <position position="1"/>
    </location>
</feature>